<evidence type="ECO:0000256" key="1">
    <source>
        <dbReference type="ARBA" id="ARBA00008580"/>
    </source>
</evidence>
<evidence type="ECO:0000256" key="2">
    <source>
        <dbReference type="ARBA" id="ARBA00022649"/>
    </source>
</evidence>
<dbReference type="PANTHER" id="PTHR36582">
    <property type="entry name" value="ANTITOXIN PARD"/>
    <property type="match status" value="1"/>
</dbReference>
<name>A0A7C3PGV0_9CYAN</name>
<accession>A0A7C3PGV0</accession>
<protein>
    <submittedName>
        <fullName evidence="3">Type II toxin-antitoxin system ParD family antitoxin</fullName>
    </submittedName>
</protein>
<keyword evidence="2" id="KW-1277">Toxin-antitoxin system</keyword>
<comment type="caution">
    <text evidence="3">The sequence shown here is derived from an EMBL/GenBank/DDBJ whole genome shotgun (WGS) entry which is preliminary data.</text>
</comment>
<comment type="similarity">
    <text evidence="1">Belongs to the ParD antitoxin family.</text>
</comment>
<gene>
    <name evidence="3" type="ORF">ENR64_15445</name>
</gene>
<dbReference type="InterPro" id="IPR038296">
    <property type="entry name" value="ParD_sf"/>
</dbReference>
<evidence type="ECO:0000313" key="3">
    <source>
        <dbReference type="EMBL" id="HFM99119.1"/>
    </source>
</evidence>
<sequence length="90" mass="10397">MNVSLTPELEQFVHEKVKSGRYLSASEVVREALRLLEERDRLYQAKLAELQQHLAIGIEQADRGELIDDDVFAEMENDVQQIEADQRRTA</sequence>
<dbReference type="InterPro" id="IPR022789">
    <property type="entry name" value="ParD"/>
</dbReference>
<organism evidence="3">
    <name type="scientific">Oscillatoriales cyanobacterium SpSt-418</name>
    <dbReference type="NCBI Taxonomy" id="2282169"/>
    <lineage>
        <taxon>Bacteria</taxon>
        <taxon>Bacillati</taxon>
        <taxon>Cyanobacteriota</taxon>
        <taxon>Cyanophyceae</taxon>
        <taxon>Oscillatoriophycideae</taxon>
        <taxon>Oscillatoriales</taxon>
    </lineage>
</organism>
<dbReference type="NCBIfam" id="TIGR02606">
    <property type="entry name" value="antidote_CC2985"/>
    <property type="match status" value="1"/>
</dbReference>
<reference evidence="3" key="1">
    <citation type="journal article" date="2020" name="mSystems">
        <title>Genome- and Community-Level Interaction Insights into Carbon Utilization and Element Cycling Functions of Hydrothermarchaeota in Hydrothermal Sediment.</title>
        <authorList>
            <person name="Zhou Z."/>
            <person name="Liu Y."/>
            <person name="Xu W."/>
            <person name="Pan J."/>
            <person name="Luo Z.H."/>
            <person name="Li M."/>
        </authorList>
    </citation>
    <scope>NUCLEOTIDE SEQUENCE [LARGE SCALE GENOMIC DNA]</scope>
    <source>
        <strain evidence="3">SpSt-418</strain>
    </source>
</reference>
<dbReference type="AlphaFoldDB" id="A0A7C3PGV0"/>
<dbReference type="PANTHER" id="PTHR36582:SF2">
    <property type="entry name" value="ANTITOXIN PARD"/>
    <property type="match status" value="1"/>
</dbReference>
<proteinExistence type="inferred from homology"/>
<dbReference type="Pfam" id="PF03693">
    <property type="entry name" value="ParD_antitoxin"/>
    <property type="match status" value="1"/>
</dbReference>
<dbReference type="InterPro" id="IPR010985">
    <property type="entry name" value="Ribbon_hlx_hlx"/>
</dbReference>
<dbReference type="CDD" id="cd22231">
    <property type="entry name" value="RHH_NikR_HicB-like"/>
    <property type="match status" value="1"/>
</dbReference>
<dbReference type="GO" id="GO:0006355">
    <property type="term" value="P:regulation of DNA-templated transcription"/>
    <property type="evidence" value="ECO:0007669"/>
    <property type="project" value="InterPro"/>
</dbReference>
<dbReference type="Gene3D" id="6.10.10.120">
    <property type="entry name" value="Antitoxin ParD1-like"/>
    <property type="match status" value="1"/>
</dbReference>
<dbReference type="SUPFAM" id="SSF47598">
    <property type="entry name" value="Ribbon-helix-helix"/>
    <property type="match status" value="1"/>
</dbReference>
<dbReference type="EMBL" id="DSRU01000226">
    <property type="protein sequence ID" value="HFM99119.1"/>
    <property type="molecule type" value="Genomic_DNA"/>
</dbReference>